<dbReference type="SUPFAM" id="SSF53067">
    <property type="entry name" value="Actin-like ATPase domain"/>
    <property type="match status" value="2"/>
</dbReference>
<sequence>MLLGNPYAIDLGNGFTKRASKKNKSLEADVITELSVLAPVDDYYNEASFTKIELTNTDFPYYIGEEARKSKLPLIRALGENKAKRYEDRDPTFKKQLFGFIAKDFKKNVTIPLLVTGLPVSHFGNQRESIRKVAMEETAVKVNGELITVKVKECLVIPQPVGTQYYLVKKQIINKEDRILIIDGGFGTFDVTDMSGNAVIDRLGTELGCEKAFMAIEQIVRDNIGETPDLSVSNMHYILENGYKYNGSLYDLYTHKDVAEKVDAELQRHYEAALREVSQKFNLAVYDRIVWTGGMAALHQKRIEKKKEQFPTFAVLENGQEANLLGYYYLGCDVFDKLTKEKASN</sequence>
<dbReference type="Proteomes" id="UP000031093">
    <property type="component" value="Segment"/>
</dbReference>
<gene>
    <name evidence="2" type="ORF">BMBtpLA_29</name>
</gene>
<accession>A0A0A7AQZ0</accession>
<dbReference type="CDD" id="cd24021">
    <property type="entry name" value="ASKHA_NBD_ParM_Psk41-like"/>
    <property type="match status" value="1"/>
</dbReference>
<dbReference type="RefSeq" id="YP_009194007.1">
    <property type="nucleotide sequence ID" value="NC_028748.2"/>
</dbReference>
<dbReference type="InterPro" id="IPR043129">
    <property type="entry name" value="ATPase_NBD"/>
</dbReference>
<protein>
    <recommendedName>
        <fullName evidence="1">Actin-like protein N-terminal domain-containing protein</fullName>
    </recommendedName>
</protein>
<evidence type="ECO:0000313" key="2">
    <source>
        <dbReference type="EMBL" id="AHJ86738.1"/>
    </source>
</evidence>
<organism evidence="2 3">
    <name type="scientific">Bacillus phage vB_BtS_BMBtp3</name>
    <dbReference type="NCBI Taxonomy" id="1445809"/>
    <lineage>
        <taxon>Viruses</taxon>
        <taxon>Duplodnaviria</taxon>
        <taxon>Heunggongvirae</taxon>
        <taxon>Uroviricota</taxon>
        <taxon>Caudoviricetes</taxon>
        <taxon>Waukeshavirus</taxon>
        <taxon>Waukeshavirus BMBtp3</taxon>
    </lineage>
</organism>
<dbReference type="OrthoDB" id="3662at10239"/>
<keyword evidence="3" id="KW-1185">Reference proteome</keyword>
<dbReference type="Gene3D" id="3.30.420.40">
    <property type="match status" value="2"/>
</dbReference>
<dbReference type="Pfam" id="PF17989">
    <property type="entry name" value="ALP_N"/>
    <property type="match status" value="1"/>
</dbReference>
<feature type="domain" description="Actin-like protein N-terminal" evidence="1">
    <location>
        <begin position="8"/>
        <end position="162"/>
    </location>
</feature>
<dbReference type="EMBL" id="KJ024807">
    <property type="protein sequence ID" value="AHJ86738.1"/>
    <property type="molecule type" value="Genomic_DNA"/>
</dbReference>
<dbReference type="InterPro" id="IPR040607">
    <property type="entry name" value="ALP_N"/>
</dbReference>
<evidence type="ECO:0000259" key="1">
    <source>
        <dbReference type="Pfam" id="PF17989"/>
    </source>
</evidence>
<evidence type="ECO:0000313" key="3">
    <source>
        <dbReference type="Proteomes" id="UP000031093"/>
    </source>
</evidence>
<proteinExistence type="predicted"/>
<dbReference type="KEGG" id="vg:26613699"/>
<reference evidence="3" key="1">
    <citation type="submission" date="2014-01" db="EMBL/GenBank/DDBJ databases">
        <title>Complete genome sequence of novel bacteriophage BMBTP3 with a mosaic organization.</title>
        <authorList>
            <person name="Zhu L."/>
            <person name="Wang Y."/>
            <person name="Sun M."/>
        </authorList>
    </citation>
    <scope>NUCLEOTIDE SEQUENCE [LARGE SCALE GENOMIC DNA]</scope>
</reference>
<name>A0A0A7AQZ0_9CAUD</name>
<dbReference type="GeneID" id="26613699"/>